<name>A0A549SZA0_9HYPH</name>
<keyword evidence="1" id="KW-1133">Transmembrane helix</keyword>
<feature type="transmembrane region" description="Helical" evidence="1">
    <location>
        <begin position="67"/>
        <end position="95"/>
    </location>
</feature>
<organism evidence="2 3">
    <name type="scientific">Rhizobium straminoryzae</name>
    <dbReference type="NCBI Taxonomy" id="1387186"/>
    <lineage>
        <taxon>Bacteria</taxon>
        <taxon>Pseudomonadati</taxon>
        <taxon>Pseudomonadota</taxon>
        <taxon>Alphaproteobacteria</taxon>
        <taxon>Hyphomicrobiales</taxon>
        <taxon>Rhizobiaceae</taxon>
        <taxon>Rhizobium/Agrobacterium group</taxon>
        <taxon>Rhizobium</taxon>
    </lineage>
</organism>
<dbReference type="Proteomes" id="UP000316801">
    <property type="component" value="Unassembled WGS sequence"/>
</dbReference>
<reference evidence="2 3" key="1">
    <citation type="submission" date="2019-07" db="EMBL/GenBank/DDBJ databases">
        <title>Ln-dependent methylotrophs.</title>
        <authorList>
            <person name="Tani A."/>
        </authorList>
    </citation>
    <scope>NUCLEOTIDE SEQUENCE [LARGE SCALE GENOMIC DNA]</scope>
    <source>
        <strain evidence="2 3">SM12</strain>
    </source>
</reference>
<evidence type="ECO:0000313" key="2">
    <source>
        <dbReference type="EMBL" id="TRL34925.1"/>
    </source>
</evidence>
<comment type="caution">
    <text evidence="2">The sequence shown here is derived from an EMBL/GenBank/DDBJ whole genome shotgun (WGS) entry which is preliminary data.</text>
</comment>
<keyword evidence="1" id="KW-0812">Transmembrane</keyword>
<proteinExistence type="predicted"/>
<accession>A0A549SZA0</accession>
<feature type="transmembrane region" description="Helical" evidence="1">
    <location>
        <begin position="116"/>
        <end position="140"/>
    </location>
</feature>
<gene>
    <name evidence="2" type="ORF">FNA46_21575</name>
</gene>
<feature type="transmembrane region" description="Helical" evidence="1">
    <location>
        <begin position="160"/>
        <end position="178"/>
    </location>
</feature>
<keyword evidence="1" id="KW-0472">Membrane</keyword>
<keyword evidence="3" id="KW-1185">Reference proteome</keyword>
<sequence>MSDMSMSVRHDDPRAIRLGRVRRLSRMMAIASVAVAVLLGAAMLLYWCLTPADMLFRHAGLMLTPPLAISFPARLAAFAVAMLPLGALIAGLLCARRCFTCFAAGAIFSGDAARSLRGFALGVGASALLKPVAGAALGLLLSMLSPAGTHSLVLNIGSDMLLSILFAAMVALIAGVLVEAAEIAAENDQFV</sequence>
<feature type="transmembrane region" description="Helical" evidence="1">
    <location>
        <begin position="27"/>
        <end position="47"/>
    </location>
</feature>
<dbReference type="AlphaFoldDB" id="A0A549SZA0"/>
<evidence type="ECO:0000313" key="3">
    <source>
        <dbReference type="Proteomes" id="UP000316801"/>
    </source>
</evidence>
<protein>
    <submittedName>
        <fullName evidence="2">DUF2975 domain-containing protein</fullName>
    </submittedName>
</protein>
<evidence type="ECO:0000256" key="1">
    <source>
        <dbReference type="SAM" id="Phobius"/>
    </source>
</evidence>
<dbReference type="Pfam" id="PF11188">
    <property type="entry name" value="DUF2975"/>
    <property type="match status" value="1"/>
</dbReference>
<dbReference type="EMBL" id="VJMG01000072">
    <property type="protein sequence ID" value="TRL34925.1"/>
    <property type="molecule type" value="Genomic_DNA"/>
</dbReference>
<dbReference type="InterPro" id="IPR021354">
    <property type="entry name" value="DUF2975"/>
</dbReference>